<dbReference type="KEGG" id="den:MHIR_DE00130"/>
<reference evidence="3" key="1">
    <citation type="submission" date="2016-01" db="EMBL/GenBank/DDBJ databases">
        <authorList>
            <person name="Husnik F."/>
        </authorList>
    </citation>
    <scope>NUCLEOTIDE SEQUENCE [LARGE SCALE GENOMIC DNA]</scope>
</reference>
<dbReference type="AlphaFoldDB" id="A0A143WRZ0"/>
<gene>
    <name evidence="2" type="ORF">MHIR_DE00130</name>
</gene>
<evidence type="ECO:0000256" key="1">
    <source>
        <dbReference type="SAM" id="MobiDB-lite"/>
    </source>
</evidence>
<dbReference type="RefSeq" id="WP_158648165.1">
    <property type="nucleotide sequence ID" value="NZ_LN999833.1"/>
</dbReference>
<proteinExistence type="predicted"/>
<evidence type="ECO:0000313" key="3">
    <source>
        <dbReference type="Proteomes" id="UP000095322"/>
    </source>
</evidence>
<feature type="region of interest" description="Disordered" evidence="1">
    <location>
        <begin position="1"/>
        <end position="30"/>
    </location>
</feature>
<accession>A0A143WRZ0</accession>
<feature type="compositionally biased region" description="Basic and acidic residues" evidence="1">
    <location>
        <begin position="10"/>
        <end position="22"/>
    </location>
</feature>
<dbReference type="Proteomes" id="UP000095322">
    <property type="component" value="Chromosome I"/>
</dbReference>
<dbReference type="STRING" id="1778262.MHIR_DE00130"/>
<dbReference type="EMBL" id="LN999833">
    <property type="protein sequence ID" value="CUX96470.1"/>
    <property type="molecule type" value="Genomic_DNA"/>
</dbReference>
<keyword evidence="3" id="KW-1185">Reference proteome</keyword>
<evidence type="ECO:0000313" key="2">
    <source>
        <dbReference type="EMBL" id="CUX96470.1"/>
    </source>
</evidence>
<organism evidence="2 3">
    <name type="scientific">Candidatus Doolittlea endobia</name>
    <dbReference type="NCBI Taxonomy" id="1778262"/>
    <lineage>
        <taxon>Bacteria</taxon>
        <taxon>Pseudomonadati</taxon>
        <taxon>Pseudomonadota</taxon>
        <taxon>Gammaproteobacteria</taxon>
        <taxon>Enterobacterales</taxon>
        <taxon>Enterobacteriaceae</taxon>
        <taxon>Candidatus Doolittlea</taxon>
    </lineage>
</organism>
<sequence length="46" mass="5212">MGGTLLADEAMEKDNITRDNQTRRCKKRRNIEASARGLRVHIIADS</sequence>
<name>A0A143WRZ0_9ENTR</name>
<protein>
    <submittedName>
        <fullName evidence="2">Uncharacterized protein</fullName>
    </submittedName>
</protein>